<evidence type="ECO:0000313" key="2">
    <source>
        <dbReference type="EMBL" id="CAJ0696449.1"/>
    </source>
</evidence>
<feature type="region of interest" description="Disordered" evidence="1">
    <location>
        <begin position="1"/>
        <end position="35"/>
    </location>
</feature>
<comment type="caution">
    <text evidence="2">The sequence shown here is derived from an EMBL/GenBank/DDBJ whole genome shotgun (WGS) entry which is preliminary data.</text>
</comment>
<feature type="region of interest" description="Disordered" evidence="1">
    <location>
        <begin position="56"/>
        <end position="83"/>
    </location>
</feature>
<keyword evidence="3" id="KW-1185">Reference proteome</keyword>
<dbReference type="Proteomes" id="UP001189915">
    <property type="component" value="Unassembled WGS sequence"/>
</dbReference>
<reference evidence="2 3" key="1">
    <citation type="submission" date="2023-07" db="EMBL/GenBank/DDBJ databases">
        <authorList>
            <person name="Peeters C."/>
        </authorList>
    </citation>
    <scope>NUCLEOTIDE SEQUENCE [LARGE SCALE GENOMIC DNA]</scope>
    <source>
        <strain evidence="2 3">LMG 18091</strain>
    </source>
</reference>
<proteinExistence type="predicted"/>
<protein>
    <submittedName>
        <fullName evidence="2">Uncharacterized protein</fullName>
    </submittedName>
</protein>
<accession>A0AAD2AZB7</accession>
<dbReference type="AlphaFoldDB" id="A0AAD2AZB7"/>
<evidence type="ECO:0000313" key="3">
    <source>
        <dbReference type="Proteomes" id="UP001189915"/>
    </source>
</evidence>
<dbReference type="EMBL" id="CATWAF010000003">
    <property type="protein sequence ID" value="CAJ0696449.1"/>
    <property type="molecule type" value="Genomic_DNA"/>
</dbReference>
<sequence length="83" mass="9111">MRGERDAAADVRPAPKQTEDFSAKWRPTGAHRSGATQLVRPTRGLRLQPAYVGMTSWNPQMGPMSPARDLHSATPRTRQSQAG</sequence>
<feature type="compositionally biased region" description="Polar residues" evidence="1">
    <location>
        <begin position="74"/>
        <end position="83"/>
    </location>
</feature>
<organism evidence="2 3">
    <name type="scientific">Ralstonia wenshanensis</name>
    <dbReference type="NCBI Taxonomy" id="2842456"/>
    <lineage>
        <taxon>Bacteria</taxon>
        <taxon>Pseudomonadati</taxon>
        <taxon>Pseudomonadota</taxon>
        <taxon>Betaproteobacteria</taxon>
        <taxon>Burkholderiales</taxon>
        <taxon>Burkholderiaceae</taxon>
        <taxon>Ralstonia</taxon>
    </lineage>
</organism>
<gene>
    <name evidence="2" type="ORF">LMG18091_02286</name>
</gene>
<name>A0AAD2AZB7_9RALS</name>
<evidence type="ECO:0000256" key="1">
    <source>
        <dbReference type="SAM" id="MobiDB-lite"/>
    </source>
</evidence>